<sequence length="867" mass="95043">MSAPTKSSKWGSFLSQAVANVESRLDNILAEEEANGKPSSQPPSRPASAASTNKTTTTTTKPANDRLQERLARAVAAKNAASAGGSPRSEASPARTQRTSLETSSAKQSPRASVDLAGADAASQAPRSSLSKDDSSTAKDETKPGKEEDKSQTTTAIATTATQAPNAPVTAQESPRTSVQEERPGSGETPAITARHKRNDTVSISVAASERMVSSLDLYEKRIRELENRLEETQTQHQEELHSQVEQVDALQAKVQYLACEAAESARKYASSAPGGSPQKKLAEKDQQIAGLLEEGQKLAGNEQKLRTVIKKLRAQVAADEKEANEQKVWRTKTEQELSSLRDAVQTANGVKRANDESQKTIAQLKKDMDKLKSTIASKDTTIAELKSQVQEESERAQSMAAKINDQIREAGQAKIKELEETVATLEVEKNLFADRAKAQAAELKEKSERASERARVVELELRGEVQVLESKLEALRATAEEASSGAVGDAQVKLLRQIETLQTQYSIASENWQGMEASLVARAANLEKERDEALKRESEMRRKAREAASRAKRQEEELEEAKTKLPSVQKDLSDHQSQIESLRKRADEAEAALAEAKADFEKQKSIWKEETLDRQGADRRPWLDEVALRNNNSRPASPLLSATQRTFSTDYLGLQSLSTKFRKPSAPSSNGDPLSIERPVSSRRPSHQPPSRPSILSGPPRLTGTPPPLLGEELVRSPTGTPYPGLEREDSFDNMETPTSPHNMMQDVVSVSTAGAGPSVQLVERMSAAVRRLESERVAAKEELARISAQRDEARAEIVALIKEVESGKTATKKVEDLEKEVAEINERYQTTLEMLGEKSELVEELRADVDDVKAMYRDLVERTIK</sequence>
<accession>A0ABR1WHU5</accession>
<feature type="region of interest" description="Disordered" evidence="5">
    <location>
        <begin position="28"/>
        <end position="198"/>
    </location>
</feature>
<proteinExistence type="predicted"/>
<name>A0ABR1WHU5_9PEZI</name>
<feature type="compositionally biased region" description="Basic and acidic residues" evidence="5">
    <location>
        <begin position="531"/>
        <end position="564"/>
    </location>
</feature>
<feature type="compositionally biased region" description="Basic and acidic residues" evidence="5">
    <location>
        <begin position="63"/>
        <end position="72"/>
    </location>
</feature>
<evidence type="ECO:0000256" key="4">
    <source>
        <dbReference type="SAM" id="Coils"/>
    </source>
</evidence>
<evidence type="ECO:0000256" key="5">
    <source>
        <dbReference type="SAM" id="MobiDB-lite"/>
    </source>
</evidence>
<keyword evidence="3 4" id="KW-0175">Coiled coil</keyword>
<feature type="region of interest" description="Disordered" evidence="5">
    <location>
        <begin position="531"/>
        <end position="622"/>
    </location>
</feature>
<feature type="coiled-coil region" evidence="4">
    <location>
        <begin position="764"/>
        <end position="864"/>
    </location>
</feature>
<dbReference type="InterPro" id="IPR052602">
    <property type="entry name" value="Growth_transcription_reg"/>
</dbReference>
<dbReference type="Proteomes" id="UP001446871">
    <property type="component" value="Unassembled WGS sequence"/>
</dbReference>
<dbReference type="InterPro" id="IPR022091">
    <property type="entry name" value="TMF_TATA-bd"/>
</dbReference>
<organism evidence="7 8">
    <name type="scientific">Apiospora saccharicola</name>
    <dbReference type="NCBI Taxonomy" id="335842"/>
    <lineage>
        <taxon>Eukaryota</taxon>
        <taxon>Fungi</taxon>
        <taxon>Dikarya</taxon>
        <taxon>Ascomycota</taxon>
        <taxon>Pezizomycotina</taxon>
        <taxon>Sordariomycetes</taxon>
        <taxon>Xylariomycetidae</taxon>
        <taxon>Amphisphaeriales</taxon>
        <taxon>Apiosporaceae</taxon>
        <taxon>Apiospora</taxon>
    </lineage>
</organism>
<comment type="caution">
    <text evidence="7">The sequence shown here is derived from an EMBL/GenBank/DDBJ whole genome shotgun (WGS) entry which is preliminary data.</text>
</comment>
<dbReference type="Pfam" id="PF12325">
    <property type="entry name" value="TMF_TATA_bd"/>
    <property type="match status" value="1"/>
</dbReference>
<feature type="compositionally biased region" description="Basic and acidic residues" evidence="5">
    <location>
        <begin position="597"/>
        <end position="622"/>
    </location>
</feature>
<feature type="region of interest" description="Disordered" evidence="5">
    <location>
        <begin position="659"/>
        <end position="733"/>
    </location>
</feature>
<feature type="compositionally biased region" description="Low complexity" evidence="5">
    <location>
        <begin position="152"/>
        <end position="172"/>
    </location>
</feature>
<keyword evidence="8" id="KW-1185">Reference proteome</keyword>
<dbReference type="PANTHER" id="PTHR46515">
    <property type="entry name" value="TATA ELEMENT MODULATORY FACTOR TMF1"/>
    <property type="match status" value="1"/>
</dbReference>
<dbReference type="InterPro" id="IPR022092">
    <property type="entry name" value="TMF_DNA-bd"/>
</dbReference>
<dbReference type="Pfam" id="PF12329">
    <property type="entry name" value="TMF_DNA_bd"/>
    <property type="match status" value="1"/>
</dbReference>
<evidence type="ECO:0000256" key="1">
    <source>
        <dbReference type="ARBA" id="ARBA00004555"/>
    </source>
</evidence>
<evidence type="ECO:0000256" key="2">
    <source>
        <dbReference type="ARBA" id="ARBA00023034"/>
    </source>
</evidence>
<feature type="compositionally biased region" description="Low complexity" evidence="5">
    <location>
        <begin position="46"/>
        <end position="62"/>
    </location>
</feature>
<evidence type="ECO:0000259" key="6">
    <source>
        <dbReference type="Pfam" id="PF12325"/>
    </source>
</evidence>
<dbReference type="EMBL" id="JAQQWM010000001">
    <property type="protein sequence ID" value="KAK8083018.1"/>
    <property type="molecule type" value="Genomic_DNA"/>
</dbReference>
<feature type="compositionally biased region" description="Low complexity" evidence="5">
    <location>
        <begin position="73"/>
        <end position="83"/>
    </location>
</feature>
<feature type="compositionally biased region" description="Polar residues" evidence="5">
    <location>
        <begin position="94"/>
        <end position="111"/>
    </location>
</feature>
<feature type="coiled-coil region" evidence="4">
    <location>
        <begin position="348"/>
        <end position="486"/>
    </location>
</feature>
<feature type="region of interest" description="Disordered" evidence="5">
    <location>
        <begin position="266"/>
        <end position="285"/>
    </location>
</feature>
<gene>
    <name evidence="7" type="ORF">PG996_001799</name>
</gene>
<keyword evidence="2" id="KW-0333">Golgi apparatus</keyword>
<dbReference type="PANTHER" id="PTHR46515:SF1">
    <property type="entry name" value="TATA ELEMENT MODULATORY FACTOR"/>
    <property type="match status" value="1"/>
</dbReference>
<comment type="subcellular location">
    <subcellularLocation>
        <location evidence="1">Golgi apparatus</location>
    </subcellularLocation>
</comment>
<feature type="compositionally biased region" description="Low complexity" evidence="5">
    <location>
        <begin position="694"/>
        <end position="705"/>
    </location>
</feature>
<protein>
    <submittedName>
        <fullName evidence="7">M protein repeat protein</fullName>
    </submittedName>
</protein>
<evidence type="ECO:0000256" key="3">
    <source>
        <dbReference type="ARBA" id="ARBA00023054"/>
    </source>
</evidence>
<evidence type="ECO:0000313" key="7">
    <source>
        <dbReference type="EMBL" id="KAK8083018.1"/>
    </source>
</evidence>
<evidence type="ECO:0000313" key="8">
    <source>
        <dbReference type="Proteomes" id="UP001446871"/>
    </source>
</evidence>
<feature type="compositionally biased region" description="Basic and acidic residues" evidence="5">
    <location>
        <begin position="130"/>
        <end position="151"/>
    </location>
</feature>
<reference evidence="7 8" key="1">
    <citation type="submission" date="2023-01" db="EMBL/GenBank/DDBJ databases">
        <title>Analysis of 21 Apiospora genomes using comparative genomics revels a genus with tremendous synthesis potential of carbohydrate active enzymes and secondary metabolites.</title>
        <authorList>
            <person name="Sorensen T."/>
        </authorList>
    </citation>
    <scope>NUCLEOTIDE SEQUENCE [LARGE SCALE GENOMIC DNA]</scope>
    <source>
        <strain evidence="7 8">CBS 83171</strain>
    </source>
</reference>
<feature type="coiled-coil region" evidence="4">
    <location>
        <begin position="209"/>
        <end position="243"/>
    </location>
</feature>
<feature type="domain" description="TATA element modulatory factor 1 TATA binding" evidence="6">
    <location>
        <begin position="751"/>
        <end position="864"/>
    </location>
</feature>